<dbReference type="RefSeq" id="WP_137262143.1">
    <property type="nucleotide sequence ID" value="NZ_SZQL01000009.1"/>
</dbReference>
<proteinExistence type="predicted"/>
<keyword evidence="3" id="KW-1185">Reference proteome</keyword>
<protein>
    <submittedName>
        <fullName evidence="2">Uma2 family endonuclease</fullName>
    </submittedName>
</protein>
<dbReference type="Gene3D" id="3.90.1570.10">
    <property type="entry name" value="tt1808, chain A"/>
    <property type="match status" value="1"/>
</dbReference>
<keyword evidence="2" id="KW-0378">Hydrolase</keyword>
<dbReference type="InterPro" id="IPR008538">
    <property type="entry name" value="Uma2"/>
</dbReference>
<dbReference type="CDD" id="cd06260">
    <property type="entry name" value="DUF820-like"/>
    <property type="match status" value="1"/>
</dbReference>
<dbReference type="Pfam" id="PF05685">
    <property type="entry name" value="Uma2"/>
    <property type="match status" value="1"/>
</dbReference>
<gene>
    <name evidence="2" type="ORF">FC093_12565</name>
</gene>
<evidence type="ECO:0000313" key="2">
    <source>
        <dbReference type="EMBL" id="TKK68040.1"/>
    </source>
</evidence>
<evidence type="ECO:0000259" key="1">
    <source>
        <dbReference type="Pfam" id="PF05685"/>
    </source>
</evidence>
<dbReference type="PANTHER" id="PTHR36558">
    <property type="entry name" value="GLR1098 PROTEIN"/>
    <property type="match status" value="1"/>
</dbReference>
<dbReference type="Proteomes" id="UP000305848">
    <property type="component" value="Unassembled WGS sequence"/>
</dbReference>
<comment type="caution">
    <text evidence="2">The sequence shown here is derived from an EMBL/GenBank/DDBJ whole genome shotgun (WGS) entry which is preliminary data.</text>
</comment>
<name>A0A4U3KZR5_9BACT</name>
<keyword evidence="2" id="KW-0540">Nuclease</keyword>
<dbReference type="OrthoDB" id="668969at2"/>
<keyword evidence="2" id="KW-0255">Endonuclease</keyword>
<dbReference type="PANTHER" id="PTHR36558:SF1">
    <property type="entry name" value="RESTRICTION ENDONUCLEASE DOMAIN-CONTAINING PROTEIN-RELATED"/>
    <property type="match status" value="1"/>
</dbReference>
<dbReference type="SUPFAM" id="SSF52980">
    <property type="entry name" value="Restriction endonuclease-like"/>
    <property type="match status" value="1"/>
</dbReference>
<evidence type="ECO:0000313" key="3">
    <source>
        <dbReference type="Proteomes" id="UP000305848"/>
    </source>
</evidence>
<dbReference type="InterPro" id="IPR011335">
    <property type="entry name" value="Restrct_endonuc-II-like"/>
</dbReference>
<dbReference type="InterPro" id="IPR012296">
    <property type="entry name" value="Nuclease_put_TT1808"/>
</dbReference>
<reference evidence="2 3" key="1">
    <citation type="submission" date="2019-05" db="EMBL/GenBank/DDBJ databases">
        <title>Panacibacter sp. strain 17mud1-8 Genome sequencing and assembly.</title>
        <authorList>
            <person name="Chhetri G."/>
        </authorList>
    </citation>
    <scope>NUCLEOTIDE SEQUENCE [LARGE SCALE GENOMIC DNA]</scope>
    <source>
        <strain evidence="2 3">17mud1-8</strain>
    </source>
</reference>
<organism evidence="2 3">
    <name type="scientific">Ilyomonas limi</name>
    <dbReference type="NCBI Taxonomy" id="2575867"/>
    <lineage>
        <taxon>Bacteria</taxon>
        <taxon>Pseudomonadati</taxon>
        <taxon>Bacteroidota</taxon>
        <taxon>Chitinophagia</taxon>
        <taxon>Chitinophagales</taxon>
        <taxon>Chitinophagaceae</taxon>
        <taxon>Ilyomonas</taxon>
    </lineage>
</organism>
<dbReference type="GO" id="GO:0004519">
    <property type="term" value="F:endonuclease activity"/>
    <property type="evidence" value="ECO:0007669"/>
    <property type="project" value="UniProtKB-KW"/>
</dbReference>
<feature type="domain" description="Putative restriction endonuclease" evidence="1">
    <location>
        <begin position="20"/>
        <end position="185"/>
    </location>
</feature>
<dbReference type="EMBL" id="SZQL01000009">
    <property type="protein sequence ID" value="TKK68040.1"/>
    <property type="molecule type" value="Genomic_DNA"/>
</dbReference>
<dbReference type="AlphaFoldDB" id="A0A4U3KZR5"/>
<accession>A0A4U3KZR5</accession>
<sequence length="201" mass="23497">METELKEPAVAYQKQYITEEEYLAMEEKSLEKHGYYQGEIFLMSGTKVPHNTISINLIRDVATHLKGKSCKPFHSGQRVYIEKNGLFTYPDIFIVCGKTETRKNDDWNILNPAVIIEMLSPSTKNYDRGDKFKLYRDLPTLKEYLLVDSESISVEAFFINKNNRWELKEYKNATDVLRIETIQLSIPLTDVYERTELIIIQ</sequence>